<dbReference type="OrthoDB" id="14997at2"/>
<dbReference type="AlphaFoldDB" id="A0A285NEH4"/>
<sequence>MLANFLLKYWKIFLAVGILLAVGGLFIPNVIASKVVEFTGFAILALTAYVLGYKTATDEAEKYIKAEMEKLAKRDIRYKVAGDRMIKNLKGKIG</sequence>
<dbReference type="Proteomes" id="UP000219036">
    <property type="component" value="Unassembled WGS sequence"/>
</dbReference>
<keyword evidence="1" id="KW-0472">Membrane</keyword>
<feature type="transmembrane region" description="Helical" evidence="1">
    <location>
        <begin position="12"/>
        <end position="32"/>
    </location>
</feature>
<name>A0A285NEH4_9AQUI</name>
<organism evidence="2 3">
    <name type="scientific">Persephonella hydrogeniphila</name>
    <dbReference type="NCBI Taxonomy" id="198703"/>
    <lineage>
        <taxon>Bacteria</taxon>
        <taxon>Pseudomonadati</taxon>
        <taxon>Aquificota</taxon>
        <taxon>Aquificia</taxon>
        <taxon>Aquificales</taxon>
        <taxon>Hydrogenothermaceae</taxon>
        <taxon>Persephonella</taxon>
    </lineage>
</organism>
<keyword evidence="1" id="KW-0812">Transmembrane</keyword>
<keyword evidence="1" id="KW-1133">Transmembrane helix</keyword>
<feature type="transmembrane region" description="Helical" evidence="1">
    <location>
        <begin position="38"/>
        <end position="56"/>
    </location>
</feature>
<evidence type="ECO:0000313" key="3">
    <source>
        <dbReference type="Proteomes" id="UP000219036"/>
    </source>
</evidence>
<dbReference type="RefSeq" id="WP_097000226.1">
    <property type="nucleotide sequence ID" value="NZ_OBEI01000003.1"/>
</dbReference>
<gene>
    <name evidence="2" type="ORF">SAMN06265182_1053</name>
</gene>
<proteinExistence type="predicted"/>
<accession>A0A285NEH4</accession>
<evidence type="ECO:0000256" key="1">
    <source>
        <dbReference type="SAM" id="Phobius"/>
    </source>
</evidence>
<dbReference type="EMBL" id="OBEI01000003">
    <property type="protein sequence ID" value="SNZ07850.1"/>
    <property type="molecule type" value="Genomic_DNA"/>
</dbReference>
<protein>
    <submittedName>
        <fullName evidence="2">Uncharacterized protein</fullName>
    </submittedName>
</protein>
<keyword evidence="3" id="KW-1185">Reference proteome</keyword>
<evidence type="ECO:0000313" key="2">
    <source>
        <dbReference type="EMBL" id="SNZ07850.1"/>
    </source>
</evidence>
<reference evidence="3" key="1">
    <citation type="submission" date="2017-09" db="EMBL/GenBank/DDBJ databases">
        <authorList>
            <person name="Varghese N."/>
            <person name="Submissions S."/>
        </authorList>
    </citation>
    <scope>NUCLEOTIDE SEQUENCE [LARGE SCALE GENOMIC DNA]</scope>
    <source>
        <strain evidence="3">DSM 15103</strain>
    </source>
</reference>